<accession>A0ACD3B2W5</accession>
<organism evidence="1 2">
    <name type="scientific">Pluteus cervinus</name>
    <dbReference type="NCBI Taxonomy" id="181527"/>
    <lineage>
        <taxon>Eukaryota</taxon>
        <taxon>Fungi</taxon>
        <taxon>Dikarya</taxon>
        <taxon>Basidiomycota</taxon>
        <taxon>Agaricomycotina</taxon>
        <taxon>Agaricomycetes</taxon>
        <taxon>Agaricomycetidae</taxon>
        <taxon>Agaricales</taxon>
        <taxon>Pluteineae</taxon>
        <taxon>Pluteaceae</taxon>
        <taxon>Pluteus</taxon>
    </lineage>
</organism>
<dbReference type="Proteomes" id="UP000308600">
    <property type="component" value="Unassembled WGS sequence"/>
</dbReference>
<evidence type="ECO:0000313" key="1">
    <source>
        <dbReference type="EMBL" id="TFK71941.1"/>
    </source>
</evidence>
<keyword evidence="2" id="KW-1185">Reference proteome</keyword>
<name>A0ACD3B2W5_9AGAR</name>
<proteinExistence type="predicted"/>
<evidence type="ECO:0000313" key="2">
    <source>
        <dbReference type="Proteomes" id="UP000308600"/>
    </source>
</evidence>
<sequence length="417" mass="45183">MASLLLSLPVSVLIARTVNAGALVPRVTLPTGWTSKGCYSDFVNPRTLGQLSQANPTMTVEQCINFCATAGYSYAGVEYADECYCDSLIRSPGAPVASTDCNMPCAGDSTETCGAGNRINIYWNGASDPADSSQLTVGYDIFQSLGCYTDPGPRTLPTQLNIGPVTLETCGLACLAQGFSYFGTEYSQECWCGHSIGGSGAPAPAGDCSMLCNGDHTEWCGGPNRLNLYQFVGQQLNATDPCRFEQGKPFDAYIRPKNVPNTDGTNFHQLVSYTNGPQTYYIISACVDGCNVNGQNFYVRNRQLYVNGTDLNGNPFYAESLPLVMGETPMMVSSAPGNPPLYNGYCFSVQSEVQGFGFGLSWTWLEVQNSKEFWYTCPNNTADGRPDIVYAAYKNHPHYTFSECTPIYVQADYSGSF</sequence>
<dbReference type="EMBL" id="ML208291">
    <property type="protein sequence ID" value="TFK71941.1"/>
    <property type="molecule type" value="Genomic_DNA"/>
</dbReference>
<gene>
    <name evidence="1" type="ORF">BDN72DRAFT_816691</name>
</gene>
<protein>
    <submittedName>
        <fullName evidence="1">WSC-domain-containing protein</fullName>
    </submittedName>
</protein>
<reference evidence="1 2" key="1">
    <citation type="journal article" date="2019" name="Nat. Ecol. Evol.">
        <title>Megaphylogeny resolves global patterns of mushroom evolution.</title>
        <authorList>
            <person name="Varga T."/>
            <person name="Krizsan K."/>
            <person name="Foldi C."/>
            <person name="Dima B."/>
            <person name="Sanchez-Garcia M."/>
            <person name="Sanchez-Ramirez S."/>
            <person name="Szollosi G.J."/>
            <person name="Szarkandi J.G."/>
            <person name="Papp V."/>
            <person name="Albert L."/>
            <person name="Andreopoulos W."/>
            <person name="Angelini C."/>
            <person name="Antonin V."/>
            <person name="Barry K.W."/>
            <person name="Bougher N.L."/>
            <person name="Buchanan P."/>
            <person name="Buyck B."/>
            <person name="Bense V."/>
            <person name="Catcheside P."/>
            <person name="Chovatia M."/>
            <person name="Cooper J."/>
            <person name="Damon W."/>
            <person name="Desjardin D."/>
            <person name="Finy P."/>
            <person name="Geml J."/>
            <person name="Haridas S."/>
            <person name="Hughes K."/>
            <person name="Justo A."/>
            <person name="Karasinski D."/>
            <person name="Kautmanova I."/>
            <person name="Kiss B."/>
            <person name="Kocsube S."/>
            <person name="Kotiranta H."/>
            <person name="LaButti K.M."/>
            <person name="Lechner B.E."/>
            <person name="Liimatainen K."/>
            <person name="Lipzen A."/>
            <person name="Lukacs Z."/>
            <person name="Mihaltcheva S."/>
            <person name="Morgado L.N."/>
            <person name="Niskanen T."/>
            <person name="Noordeloos M.E."/>
            <person name="Ohm R.A."/>
            <person name="Ortiz-Santana B."/>
            <person name="Ovrebo C."/>
            <person name="Racz N."/>
            <person name="Riley R."/>
            <person name="Savchenko A."/>
            <person name="Shiryaev A."/>
            <person name="Soop K."/>
            <person name="Spirin V."/>
            <person name="Szebenyi C."/>
            <person name="Tomsovsky M."/>
            <person name="Tulloss R.E."/>
            <person name="Uehling J."/>
            <person name="Grigoriev I.V."/>
            <person name="Vagvolgyi C."/>
            <person name="Papp T."/>
            <person name="Martin F.M."/>
            <person name="Miettinen O."/>
            <person name="Hibbett D.S."/>
            <person name="Nagy L.G."/>
        </authorList>
    </citation>
    <scope>NUCLEOTIDE SEQUENCE [LARGE SCALE GENOMIC DNA]</scope>
    <source>
        <strain evidence="1 2">NL-1719</strain>
    </source>
</reference>